<keyword evidence="8 12" id="KW-0769">Symport</keyword>
<protein>
    <recommendedName>
        <fullName evidence="12">Putrescine transporter PotE</fullName>
    </recommendedName>
    <alternativeName>
        <fullName evidence="12">Putrescine-proton symporter / putrescine-ornithine antiporter</fullName>
    </alternativeName>
</protein>
<comment type="similarity">
    <text evidence="2 12">Belongs to the amino acid-polyamine-organocation (APC) superfamily. Basic amino acid/polyamine antiporter (APA) (TC 2.A.3.2) family.</text>
</comment>
<feature type="transmembrane region" description="Helical" evidence="12">
    <location>
        <begin position="90"/>
        <end position="109"/>
    </location>
</feature>
<organism evidence="13 14">
    <name type="scientific">Yersinia enterocolitica serotype O:8 / biotype 1B (strain NCTC 13174 / 8081)</name>
    <dbReference type="NCBI Taxonomy" id="393305"/>
    <lineage>
        <taxon>Bacteria</taxon>
        <taxon>Pseudomonadati</taxon>
        <taxon>Pseudomonadota</taxon>
        <taxon>Gammaproteobacteria</taxon>
        <taxon>Enterobacterales</taxon>
        <taxon>Yersiniaceae</taxon>
        <taxon>Yersinia</taxon>
    </lineage>
</organism>
<dbReference type="PIRSF" id="PIRSF006060">
    <property type="entry name" value="AA_transporter"/>
    <property type="match status" value="1"/>
</dbReference>
<keyword evidence="7 12" id="KW-0812">Transmembrane</keyword>
<keyword evidence="6 12" id="KW-0997">Cell inner membrane</keyword>
<dbReference type="Pfam" id="PF13520">
    <property type="entry name" value="AA_permease_2"/>
    <property type="match status" value="1"/>
</dbReference>
<feature type="transmembrane region" description="Helical" evidence="12">
    <location>
        <begin position="410"/>
        <end position="428"/>
    </location>
</feature>
<feature type="transmembrane region" description="Helical" evidence="12">
    <location>
        <begin position="351"/>
        <end position="374"/>
    </location>
</feature>
<evidence type="ECO:0000256" key="2">
    <source>
        <dbReference type="ARBA" id="ARBA00008220"/>
    </source>
</evidence>
<dbReference type="KEGG" id="yen:YE3526"/>
<feature type="transmembrane region" description="Helical" evidence="12">
    <location>
        <begin position="386"/>
        <end position="404"/>
    </location>
</feature>
<proteinExistence type="inferred from homology"/>
<keyword evidence="9 12" id="KW-0029">Amino-acid transport</keyword>
<keyword evidence="5 12" id="KW-1003">Cell membrane</keyword>
<dbReference type="GO" id="GO:0005886">
    <property type="term" value="C:plasma membrane"/>
    <property type="evidence" value="ECO:0007669"/>
    <property type="project" value="UniProtKB-SubCell"/>
</dbReference>
<dbReference type="InterPro" id="IPR027566">
    <property type="entry name" value="Symport/antiport_PotE"/>
</dbReference>
<dbReference type="RefSeq" id="WP_005173672.1">
    <property type="nucleotide sequence ID" value="NC_008800.1"/>
</dbReference>
<feature type="transmembrane region" description="Helical" evidence="12">
    <location>
        <begin position="12"/>
        <end position="30"/>
    </location>
</feature>
<evidence type="ECO:0000313" key="13">
    <source>
        <dbReference type="EMBL" id="CAL13548.1"/>
    </source>
</evidence>
<comment type="catalytic activity">
    <reaction evidence="12">
        <text>putrescine(in) + H(+)(in) = putrescine(out) + H(+)(out)</text>
        <dbReference type="Rhea" id="RHEA:28891"/>
        <dbReference type="ChEBI" id="CHEBI:15378"/>
        <dbReference type="ChEBI" id="CHEBI:326268"/>
    </reaction>
</comment>
<accession>A1JQ67</accession>
<dbReference type="EMBL" id="AM286415">
    <property type="protein sequence ID" value="CAL13548.1"/>
    <property type="molecule type" value="Genomic_DNA"/>
</dbReference>
<keyword evidence="4 12" id="KW-0050">Antiport</keyword>
<comment type="function">
    <text evidence="12">Catalyzes both the uptake and excretion of putrescine. The uptake of putrescine is dependent on the membrane potential and the excretion involves putrescine-ornithine antiporter activity.</text>
</comment>
<evidence type="ECO:0000256" key="4">
    <source>
        <dbReference type="ARBA" id="ARBA00022449"/>
    </source>
</evidence>
<dbReference type="NCBIfam" id="NF007938">
    <property type="entry name" value="PRK10655.1"/>
    <property type="match status" value="1"/>
</dbReference>
<dbReference type="NCBIfam" id="TIGR04299">
    <property type="entry name" value="antiport_PotE"/>
    <property type="match status" value="1"/>
</dbReference>
<dbReference type="GO" id="GO:0015293">
    <property type="term" value="F:symporter activity"/>
    <property type="evidence" value="ECO:0007669"/>
    <property type="project" value="UniProtKB-KW"/>
</dbReference>
<evidence type="ECO:0000256" key="5">
    <source>
        <dbReference type="ARBA" id="ARBA00022475"/>
    </source>
</evidence>
<keyword evidence="3 12" id="KW-0813">Transport</keyword>
<evidence type="ECO:0000256" key="3">
    <source>
        <dbReference type="ARBA" id="ARBA00022448"/>
    </source>
</evidence>
<evidence type="ECO:0000256" key="8">
    <source>
        <dbReference type="ARBA" id="ARBA00022847"/>
    </source>
</evidence>
<dbReference type="Proteomes" id="UP000000642">
    <property type="component" value="Chromosome"/>
</dbReference>
<dbReference type="InterPro" id="IPR004754">
    <property type="entry name" value="Amino_acid_antiprt"/>
</dbReference>
<comment type="catalytic activity">
    <reaction evidence="12">
        <text>putrescine(in) + L-ornithine(out) = putrescine(out) + L-ornithine(in)</text>
        <dbReference type="Rhea" id="RHEA:28827"/>
        <dbReference type="ChEBI" id="CHEBI:46911"/>
        <dbReference type="ChEBI" id="CHEBI:326268"/>
    </reaction>
</comment>
<dbReference type="HAMAP" id="MF_02073">
    <property type="entry name" value="Putrescine_transp"/>
    <property type="match status" value="1"/>
</dbReference>
<sequence length="439" mass="46590">MSASKSNKMGVVQLTILTAVNMMGSGIIMLPTKLAEVGTISIVSWLVTAVGSMALAYAFAKCGMFSHKSGGMGGYAEYAFGKSGNFMANYTYGVSLLIANVAIAISAVGYGTELIGAELSPLGICLATIGVLWLCTVANFGGARITGKISEITVWGVIIPVVGLSVIGWFWFSPTLYVESWNPHHVPTFEAIGASIAMTLWAFLGLESACANTDVVENPEKNVPIAVLGGTLGTAVIYIVSTNVIAGIVPNMDLANSTAPFGLAFAQMFDPTVGKIIMALMVMSCCGSLLGWQFTIAQVFKSSADEGYFPKIFSKISKAEAPIKGMLVIVVIQTVLSLMTISPSLNKQFNVLVNLAVVTNIIPYILSMAALIIIQKVAKVDPSKARIANIIALIGALYSFYALYSSGEEAMMYGAIVTFLGWTLYGFVSPRFEIQDKKM</sequence>
<feature type="transmembrane region" description="Helical" evidence="12">
    <location>
        <begin position="121"/>
        <end position="140"/>
    </location>
</feature>
<dbReference type="NCBIfam" id="TIGR00905">
    <property type="entry name" value="2A0302"/>
    <property type="match status" value="1"/>
</dbReference>
<evidence type="ECO:0000256" key="9">
    <source>
        <dbReference type="ARBA" id="ARBA00022970"/>
    </source>
</evidence>
<comment type="subcellular location">
    <subcellularLocation>
        <location evidence="12">Cell inner membrane</location>
        <topology evidence="12">Multi-pass membrane protein</topology>
    </subcellularLocation>
    <subcellularLocation>
        <location evidence="1">Cell membrane</location>
        <topology evidence="1">Multi-pass membrane protein</topology>
    </subcellularLocation>
</comment>
<evidence type="ECO:0000256" key="7">
    <source>
        <dbReference type="ARBA" id="ARBA00022692"/>
    </source>
</evidence>
<dbReference type="PANTHER" id="PTHR42770:SF6">
    <property type="entry name" value="PUTRESCINE TRANSPORTER POTE"/>
    <property type="match status" value="1"/>
</dbReference>
<feature type="transmembrane region" description="Helical" evidence="12">
    <location>
        <begin position="321"/>
        <end position="339"/>
    </location>
</feature>
<dbReference type="PANTHER" id="PTHR42770">
    <property type="entry name" value="AMINO ACID TRANSPORTER-RELATED"/>
    <property type="match status" value="1"/>
</dbReference>
<keyword evidence="11 12" id="KW-0472">Membrane</keyword>
<feature type="transmembrane region" description="Helical" evidence="12">
    <location>
        <begin position="152"/>
        <end position="172"/>
    </location>
</feature>
<dbReference type="HOGENOM" id="CLU_007946_1_0_6"/>
<gene>
    <name evidence="13" type="primary">potE2</name>
    <name evidence="12" type="synonym">potE</name>
    <name evidence="13" type="ordered locus">YE3526</name>
</gene>
<dbReference type="OrthoDB" id="3185104at2"/>
<dbReference type="AlphaFoldDB" id="A1JQ67"/>
<dbReference type="GO" id="GO:0015496">
    <property type="term" value="F:putrescine:ornithine antiporter activity"/>
    <property type="evidence" value="ECO:0007669"/>
    <property type="project" value="InterPro"/>
</dbReference>
<dbReference type="InterPro" id="IPR050367">
    <property type="entry name" value="APC_superfamily"/>
</dbReference>
<feature type="transmembrane region" description="Helical" evidence="12">
    <location>
        <begin position="42"/>
        <end position="60"/>
    </location>
</feature>
<feature type="transmembrane region" description="Helical" evidence="12">
    <location>
        <begin position="192"/>
        <end position="211"/>
    </location>
</feature>
<keyword evidence="10 12" id="KW-1133">Transmembrane helix</keyword>
<evidence type="ECO:0000256" key="12">
    <source>
        <dbReference type="HAMAP-Rule" id="MF_02073"/>
    </source>
</evidence>
<reference evidence="13 14" key="1">
    <citation type="journal article" date="2006" name="PLoS Genet.">
        <title>The complete genome sequence and comparative genome analysis of the high pathogenicity Yersinia enterocolitica strain 8081.</title>
        <authorList>
            <person name="Thomson N.R."/>
            <person name="Howard S."/>
            <person name="Wren B.W."/>
            <person name="Holden M.T.G."/>
            <person name="Crossman L."/>
            <person name="Challis G.L."/>
            <person name="Churcher C."/>
            <person name="Mungall K."/>
            <person name="Brooks K."/>
            <person name="Chillingworth T."/>
            <person name="Feltwell T."/>
            <person name="Abdellah Z."/>
            <person name="Hauser H."/>
            <person name="Jagels K."/>
            <person name="Maddison M."/>
            <person name="Moule S."/>
            <person name="Sanders M."/>
            <person name="Whitehead S."/>
            <person name="Quail M.A."/>
            <person name="Dougan G."/>
            <person name="Parkhill J."/>
            <person name="Prentice M.B."/>
        </authorList>
    </citation>
    <scope>NUCLEOTIDE SEQUENCE [LARGE SCALE GENOMIC DNA]</scope>
    <source>
        <strain evidence="14">NCTC 13174 / 8081</strain>
    </source>
</reference>
<feature type="transmembrane region" description="Helical" evidence="12">
    <location>
        <begin position="276"/>
        <end position="300"/>
    </location>
</feature>
<evidence type="ECO:0000256" key="10">
    <source>
        <dbReference type="ARBA" id="ARBA00022989"/>
    </source>
</evidence>
<dbReference type="eggNOG" id="COG0531">
    <property type="taxonomic scope" value="Bacteria"/>
</dbReference>
<evidence type="ECO:0000256" key="1">
    <source>
        <dbReference type="ARBA" id="ARBA00004651"/>
    </source>
</evidence>
<feature type="transmembrane region" description="Helical" evidence="12">
    <location>
        <begin position="223"/>
        <end position="249"/>
    </location>
</feature>
<dbReference type="PATRIC" id="fig|393305.7.peg.3744"/>
<evidence type="ECO:0000256" key="6">
    <source>
        <dbReference type="ARBA" id="ARBA00022519"/>
    </source>
</evidence>
<dbReference type="Gene3D" id="1.20.1740.10">
    <property type="entry name" value="Amino acid/polyamine transporter I"/>
    <property type="match status" value="1"/>
</dbReference>
<evidence type="ECO:0000256" key="11">
    <source>
        <dbReference type="ARBA" id="ARBA00023136"/>
    </source>
</evidence>
<evidence type="ECO:0000313" key="14">
    <source>
        <dbReference type="Proteomes" id="UP000000642"/>
    </source>
</evidence>
<dbReference type="InterPro" id="IPR002293">
    <property type="entry name" value="AA/rel_permease1"/>
</dbReference>
<name>A1JQ67_YERE8</name>
<dbReference type="FunFam" id="1.20.1740.10:FF:000014">
    <property type="entry name" value="Putrescine transporter PotE"/>
    <property type="match status" value="1"/>
</dbReference>